<dbReference type="CDD" id="cd16917">
    <property type="entry name" value="HATPase_UhpB-NarQ-NarX-like"/>
    <property type="match status" value="1"/>
</dbReference>
<dbReference type="GO" id="GO:0016020">
    <property type="term" value="C:membrane"/>
    <property type="evidence" value="ECO:0007669"/>
    <property type="project" value="InterPro"/>
</dbReference>
<evidence type="ECO:0000256" key="8">
    <source>
        <dbReference type="ARBA" id="ARBA00023012"/>
    </source>
</evidence>
<evidence type="ECO:0000313" key="12">
    <source>
        <dbReference type="EMBL" id="SFJ49867.1"/>
    </source>
</evidence>
<keyword evidence="10" id="KW-0812">Transmembrane</keyword>
<dbReference type="OrthoDB" id="9760839at2"/>
<keyword evidence="13" id="KW-1185">Reference proteome</keyword>
<proteinExistence type="predicted"/>
<dbReference type="Pfam" id="PF02518">
    <property type="entry name" value="HATPase_c"/>
    <property type="match status" value="1"/>
</dbReference>
<keyword evidence="6 12" id="KW-0418">Kinase</keyword>
<dbReference type="RefSeq" id="WP_090629674.1">
    <property type="nucleotide sequence ID" value="NZ_FOQO01000010.1"/>
</dbReference>
<evidence type="ECO:0000259" key="11">
    <source>
        <dbReference type="PROSITE" id="PS50109"/>
    </source>
</evidence>
<dbReference type="Gene3D" id="3.30.565.10">
    <property type="entry name" value="Histidine kinase-like ATPase, C-terminal domain"/>
    <property type="match status" value="1"/>
</dbReference>
<reference evidence="12 13" key="1">
    <citation type="submission" date="2016-10" db="EMBL/GenBank/DDBJ databases">
        <authorList>
            <person name="de Groot N.N."/>
        </authorList>
    </citation>
    <scope>NUCLEOTIDE SEQUENCE [LARGE SCALE GENOMIC DNA]</scope>
    <source>
        <strain evidence="12 13">RK1</strain>
    </source>
</reference>
<dbReference type="EMBL" id="FOQO01000010">
    <property type="protein sequence ID" value="SFJ49867.1"/>
    <property type="molecule type" value="Genomic_DNA"/>
</dbReference>
<keyword evidence="10" id="KW-1133">Transmembrane helix</keyword>
<feature type="transmembrane region" description="Helical" evidence="10">
    <location>
        <begin position="321"/>
        <end position="341"/>
    </location>
</feature>
<dbReference type="InterPro" id="IPR005467">
    <property type="entry name" value="His_kinase_dom"/>
</dbReference>
<evidence type="ECO:0000313" key="13">
    <source>
        <dbReference type="Proteomes" id="UP000198670"/>
    </source>
</evidence>
<feature type="domain" description="Histidine kinase" evidence="11">
    <location>
        <begin position="546"/>
        <end position="632"/>
    </location>
</feature>
<dbReference type="PANTHER" id="PTHR24421">
    <property type="entry name" value="NITRATE/NITRITE SENSOR PROTEIN NARX-RELATED"/>
    <property type="match status" value="1"/>
</dbReference>
<feature type="transmembrane region" description="Helical" evidence="10">
    <location>
        <begin position="192"/>
        <end position="214"/>
    </location>
</feature>
<keyword evidence="9" id="KW-0175">Coiled coil</keyword>
<dbReference type="InterPro" id="IPR003594">
    <property type="entry name" value="HATPase_dom"/>
</dbReference>
<dbReference type="InterPro" id="IPR050482">
    <property type="entry name" value="Sensor_HK_TwoCompSys"/>
</dbReference>
<dbReference type="PANTHER" id="PTHR24421:SF10">
    <property type="entry name" value="NITRATE_NITRITE SENSOR PROTEIN NARQ"/>
    <property type="match status" value="1"/>
</dbReference>
<evidence type="ECO:0000256" key="1">
    <source>
        <dbReference type="ARBA" id="ARBA00000085"/>
    </source>
</evidence>
<evidence type="ECO:0000256" key="9">
    <source>
        <dbReference type="SAM" id="Coils"/>
    </source>
</evidence>
<dbReference type="SUPFAM" id="SSF55874">
    <property type="entry name" value="ATPase domain of HSP90 chaperone/DNA topoisomerase II/histidine kinase"/>
    <property type="match status" value="1"/>
</dbReference>
<dbReference type="InterPro" id="IPR011712">
    <property type="entry name" value="Sig_transdc_His_kin_sub3_dim/P"/>
</dbReference>
<dbReference type="Gene3D" id="1.20.5.1930">
    <property type="match status" value="1"/>
</dbReference>
<dbReference type="PROSITE" id="PS50109">
    <property type="entry name" value="HIS_KIN"/>
    <property type="match status" value="1"/>
</dbReference>
<dbReference type="Gene3D" id="2.60.40.2380">
    <property type="match status" value="1"/>
</dbReference>
<name>A0A1I3RX11_9SPHI</name>
<dbReference type="Pfam" id="PF07696">
    <property type="entry name" value="7TMR-DISMED2"/>
    <property type="match status" value="1"/>
</dbReference>
<dbReference type="InterPro" id="IPR011622">
    <property type="entry name" value="7TMR_DISM_rcpt_extracell_dom2"/>
</dbReference>
<evidence type="ECO:0000256" key="6">
    <source>
        <dbReference type="ARBA" id="ARBA00022777"/>
    </source>
</evidence>
<evidence type="ECO:0000256" key="5">
    <source>
        <dbReference type="ARBA" id="ARBA00022741"/>
    </source>
</evidence>
<dbReference type="Pfam" id="PF07695">
    <property type="entry name" value="7TMR-DISM_7TM"/>
    <property type="match status" value="1"/>
</dbReference>
<protein>
    <recommendedName>
        <fullName evidence="2">histidine kinase</fullName>
        <ecNumber evidence="2">2.7.13.3</ecNumber>
    </recommendedName>
</protein>
<dbReference type="PROSITE" id="PS51257">
    <property type="entry name" value="PROKAR_LIPOPROTEIN"/>
    <property type="match status" value="1"/>
</dbReference>
<dbReference type="GO" id="GO:0005524">
    <property type="term" value="F:ATP binding"/>
    <property type="evidence" value="ECO:0007669"/>
    <property type="project" value="UniProtKB-KW"/>
</dbReference>
<keyword evidence="8" id="KW-0902">Two-component regulatory system</keyword>
<accession>A0A1I3RX11</accession>
<dbReference type="STRING" id="1477437.SAMN05444682_110135"/>
<comment type="catalytic activity">
    <reaction evidence="1">
        <text>ATP + protein L-histidine = ADP + protein N-phospho-L-histidine.</text>
        <dbReference type="EC" id="2.7.13.3"/>
    </reaction>
</comment>
<feature type="transmembrane region" description="Helical" evidence="10">
    <location>
        <begin position="297"/>
        <end position="315"/>
    </location>
</feature>
<sequence length="638" mass="72771">MRKSIYYGLLLLMGCSCVVFGVRADEIKPVLIDSAATYSLNGYVAYYEDSTLNATPEGVLALKNTGRFTNINGDEYISFGYTDSYYWLVIELKNTLTDYVNLFLSVPSPSINILELYQYRAEDSTITLVSRTGDRLPFAQRPWPVWEFLFPIRLGGLETSTLLFKVDKRGQNFLIKTKLGKRAPILQENIPIYAAFGFYAGIFVFALLFNILMYLSVGDRIHLYYSLYIFCSVILVLDEVGLTKEWLFPDLGRFHDYTKATSGILSCALLIQVMQLFTNQTAANSKLYYFTNYYKYVLWVLGMMPFFALLFPIDIRVEKAIFFSANIQGILSMLMILVCVIERIKGGFILGYYYLLAVLPLIVGGINYVLQVMGVVGAQLFKPNGVIVGFATEVVILSFAFTQRYNFLKREKALLKKENDRIKLQAVRQVFQAQEDERDRLAKDLHDDLGGTLSVIRLKATDFQKKLDLLRPEERTVYSETIQLISRACDDLREISHSLKPKFFMENGLIGTIQERLSILNRVSAVSFEFVYQYTQRRDSEMELSIYRIVNELINNVVKHSCATQATVQLVETVQELVVTVEDNGIGFDGYETFKGIGLKNVYSRIQYLGGRYAIDTNQNGTTITIEIPLQNDRNQAN</sequence>
<feature type="transmembrane region" description="Helical" evidence="10">
    <location>
        <begin position="221"/>
        <end position="237"/>
    </location>
</feature>
<dbReference type="InterPro" id="IPR036890">
    <property type="entry name" value="HATPase_C_sf"/>
</dbReference>
<dbReference type="SMART" id="SM00387">
    <property type="entry name" value="HATPase_c"/>
    <property type="match status" value="1"/>
</dbReference>
<feature type="transmembrane region" description="Helical" evidence="10">
    <location>
        <begin position="353"/>
        <end position="373"/>
    </location>
</feature>
<evidence type="ECO:0000256" key="7">
    <source>
        <dbReference type="ARBA" id="ARBA00022840"/>
    </source>
</evidence>
<keyword evidence="7" id="KW-0067">ATP-binding</keyword>
<keyword evidence="4" id="KW-0808">Transferase</keyword>
<evidence type="ECO:0000256" key="2">
    <source>
        <dbReference type="ARBA" id="ARBA00012438"/>
    </source>
</evidence>
<gene>
    <name evidence="12" type="ORF">SAMN05444682_110135</name>
</gene>
<dbReference type="EC" id="2.7.13.3" evidence="2"/>
<evidence type="ECO:0000256" key="3">
    <source>
        <dbReference type="ARBA" id="ARBA00022553"/>
    </source>
</evidence>
<keyword evidence="5" id="KW-0547">Nucleotide-binding</keyword>
<keyword evidence="10" id="KW-0472">Membrane</keyword>
<keyword evidence="3" id="KW-0597">Phosphoprotein</keyword>
<dbReference type="Proteomes" id="UP000198670">
    <property type="component" value="Unassembled WGS sequence"/>
</dbReference>
<evidence type="ECO:0000256" key="10">
    <source>
        <dbReference type="SAM" id="Phobius"/>
    </source>
</evidence>
<feature type="transmembrane region" description="Helical" evidence="10">
    <location>
        <begin position="257"/>
        <end position="277"/>
    </location>
</feature>
<dbReference type="Pfam" id="PF07730">
    <property type="entry name" value="HisKA_3"/>
    <property type="match status" value="1"/>
</dbReference>
<dbReference type="GO" id="GO:0046983">
    <property type="term" value="F:protein dimerization activity"/>
    <property type="evidence" value="ECO:0007669"/>
    <property type="project" value="InterPro"/>
</dbReference>
<feature type="transmembrane region" description="Helical" evidence="10">
    <location>
        <begin position="385"/>
        <end position="402"/>
    </location>
</feature>
<dbReference type="InterPro" id="IPR011623">
    <property type="entry name" value="7TMR_DISM_rcpt_extracell_dom1"/>
</dbReference>
<evidence type="ECO:0000256" key="4">
    <source>
        <dbReference type="ARBA" id="ARBA00022679"/>
    </source>
</evidence>
<dbReference type="AlphaFoldDB" id="A0A1I3RX11"/>
<dbReference type="GO" id="GO:0000155">
    <property type="term" value="F:phosphorelay sensor kinase activity"/>
    <property type="evidence" value="ECO:0007669"/>
    <property type="project" value="InterPro"/>
</dbReference>
<organism evidence="12 13">
    <name type="scientific">Parapedobacter indicus</name>
    <dbReference type="NCBI Taxonomy" id="1477437"/>
    <lineage>
        <taxon>Bacteria</taxon>
        <taxon>Pseudomonadati</taxon>
        <taxon>Bacteroidota</taxon>
        <taxon>Sphingobacteriia</taxon>
        <taxon>Sphingobacteriales</taxon>
        <taxon>Sphingobacteriaceae</taxon>
        <taxon>Parapedobacter</taxon>
    </lineage>
</organism>
<feature type="coiled-coil region" evidence="9">
    <location>
        <begin position="405"/>
        <end position="444"/>
    </location>
</feature>